<gene>
    <name evidence="2" type="ORF">UFOVP1475_19</name>
</gene>
<accession>A0A6J5SM85</accession>
<feature type="coiled-coil region" evidence="1">
    <location>
        <begin position="23"/>
        <end position="71"/>
    </location>
</feature>
<reference evidence="2" key="1">
    <citation type="submission" date="2020-05" db="EMBL/GenBank/DDBJ databases">
        <authorList>
            <person name="Chiriac C."/>
            <person name="Salcher M."/>
            <person name="Ghai R."/>
            <person name="Kavagutti S V."/>
        </authorList>
    </citation>
    <scope>NUCLEOTIDE SEQUENCE</scope>
</reference>
<dbReference type="EMBL" id="LR797423">
    <property type="protein sequence ID" value="CAB4215474.1"/>
    <property type="molecule type" value="Genomic_DNA"/>
</dbReference>
<keyword evidence="1" id="KW-0175">Coiled coil</keyword>
<evidence type="ECO:0000313" key="2">
    <source>
        <dbReference type="EMBL" id="CAB4215474.1"/>
    </source>
</evidence>
<evidence type="ECO:0000256" key="1">
    <source>
        <dbReference type="SAM" id="Coils"/>
    </source>
</evidence>
<organism evidence="2">
    <name type="scientific">uncultured Caudovirales phage</name>
    <dbReference type="NCBI Taxonomy" id="2100421"/>
    <lineage>
        <taxon>Viruses</taxon>
        <taxon>Duplodnaviria</taxon>
        <taxon>Heunggongvirae</taxon>
        <taxon>Uroviricota</taxon>
        <taxon>Caudoviricetes</taxon>
        <taxon>Peduoviridae</taxon>
        <taxon>Maltschvirus</taxon>
        <taxon>Maltschvirus maltsch</taxon>
    </lineage>
</organism>
<protein>
    <submittedName>
        <fullName evidence="2">Uncharacterized protein</fullName>
    </submittedName>
</protein>
<name>A0A6J5SM85_9CAUD</name>
<proteinExistence type="predicted"/>
<sequence length="74" mass="8719">MQSQSENTNTNLGEKTLWSEDEIRDLILYAKDLQQQNEDLRAKMIMMNAKLENEEAKVRQYKNLINLMTNGTRN</sequence>